<accession>A0A194XUI3</accession>
<dbReference type="KEGG" id="psco:LY89DRAFT_728120"/>
<gene>
    <name evidence="1" type="ORF">LY89DRAFT_728120</name>
</gene>
<dbReference type="AlphaFoldDB" id="A0A194XUI3"/>
<dbReference type="InParanoid" id="A0A194XUI3"/>
<keyword evidence="2" id="KW-1185">Reference proteome</keyword>
<evidence type="ECO:0000313" key="1">
    <source>
        <dbReference type="EMBL" id="KUJ23367.1"/>
    </source>
</evidence>
<sequence length="146" mass="16288">MVLITTGCPRPTVINHCNFHSLQGHWDIPDIPDVSPGSGASQTPENLDQLRRDPQGFADYLEGKFHESKAAAMSVEFCYDSFSFFIKIHQILDPVQIVLDTCPPFCILPTIRGPVGWSVERNVLAIVECRHVFLESRGVDQLPLAI</sequence>
<proteinExistence type="predicted"/>
<dbReference type="GeneID" id="28828957"/>
<name>A0A194XUI3_MOLSC</name>
<organism evidence="1 2">
    <name type="scientific">Mollisia scopiformis</name>
    <name type="common">Conifer needle endophyte fungus</name>
    <name type="synonym">Phialocephala scopiformis</name>
    <dbReference type="NCBI Taxonomy" id="149040"/>
    <lineage>
        <taxon>Eukaryota</taxon>
        <taxon>Fungi</taxon>
        <taxon>Dikarya</taxon>
        <taxon>Ascomycota</taxon>
        <taxon>Pezizomycotina</taxon>
        <taxon>Leotiomycetes</taxon>
        <taxon>Helotiales</taxon>
        <taxon>Mollisiaceae</taxon>
        <taxon>Mollisia</taxon>
    </lineage>
</organism>
<dbReference type="EMBL" id="KQ947405">
    <property type="protein sequence ID" value="KUJ23367.1"/>
    <property type="molecule type" value="Genomic_DNA"/>
</dbReference>
<reference evidence="1 2" key="1">
    <citation type="submission" date="2015-10" db="EMBL/GenBank/DDBJ databases">
        <title>Full genome of DAOMC 229536 Phialocephala scopiformis, a fungal endophyte of spruce producing the potent anti-insectan compound rugulosin.</title>
        <authorList>
            <consortium name="DOE Joint Genome Institute"/>
            <person name="Walker A.K."/>
            <person name="Frasz S.L."/>
            <person name="Seifert K.A."/>
            <person name="Miller J.D."/>
            <person name="Mondo S.J."/>
            <person name="Labutti K."/>
            <person name="Lipzen A."/>
            <person name="Dockter R."/>
            <person name="Kennedy M."/>
            <person name="Grigoriev I.V."/>
            <person name="Spatafora J.W."/>
        </authorList>
    </citation>
    <scope>NUCLEOTIDE SEQUENCE [LARGE SCALE GENOMIC DNA]</scope>
    <source>
        <strain evidence="1 2">CBS 120377</strain>
    </source>
</reference>
<dbReference type="Proteomes" id="UP000070700">
    <property type="component" value="Unassembled WGS sequence"/>
</dbReference>
<evidence type="ECO:0000313" key="2">
    <source>
        <dbReference type="Proteomes" id="UP000070700"/>
    </source>
</evidence>
<protein>
    <submittedName>
        <fullName evidence="1">Uncharacterized protein</fullName>
    </submittedName>
</protein>
<dbReference type="RefSeq" id="XP_018077722.1">
    <property type="nucleotide sequence ID" value="XM_018219231.1"/>
</dbReference>